<dbReference type="PANTHER" id="PTHR30469:SF36">
    <property type="entry name" value="BLL3903 PROTEIN"/>
    <property type="match status" value="1"/>
</dbReference>
<keyword evidence="8" id="KW-1185">Reference proteome</keyword>
<keyword evidence="3" id="KW-0813">Transport</keyword>
<evidence type="ECO:0000313" key="7">
    <source>
        <dbReference type="EMBL" id="SHG94667.1"/>
    </source>
</evidence>
<dbReference type="SUPFAM" id="SSF111369">
    <property type="entry name" value="HlyD-like secretion proteins"/>
    <property type="match status" value="1"/>
</dbReference>
<feature type="domain" description="Multidrug resistance protein MdtA-like C-terminal permuted SH3" evidence="6">
    <location>
        <begin position="305"/>
        <end position="365"/>
    </location>
</feature>
<dbReference type="AlphaFoldDB" id="A0A1M5NYX2"/>
<dbReference type="STRING" id="490188.SAMN04488068_1935"/>
<dbReference type="FunFam" id="2.40.30.170:FF:000010">
    <property type="entry name" value="Efflux RND transporter periplasmic adaptor subunit"/>
    <property type="match status" value="1"/>
</dbReference>
<comment type="subcellular location">
    <subcellularLocation>
        <location evidence="1">Cell envelope</location>
    </subcellularLocation>
</comment>
<evidence type="ECO:0000256" key="2">
    <source>
        <dbReference type="ARBA" id="ARBA00009477"/>
    </source>
</evidence>
<protein>
    <submittedName>
        <fullName evidence="7">Membrane fusion protein, multidrug efflux system</fullName>
    </submittedName>
</protein>
<dbReference type="RefSeq" id="WP_072896947.1">
    <property type="nucleotide sequence ID" value="NZ_FQWZ01000004.1"/>
</dbReference>
<dbReference type="GO" id="GO:1990281">
    <property type="term" value="C:efflux pump complex"/>
    <property type="evidence" value="ECO:0007669"/>
    <property type="project" value="TreeGrafter"/>
</dbReference>
<dbReference type="InterPro" id="IPR006143">
    <property type="entry name" value="RND_pump_MFP"/>
</dbReference>
<dbReference type="Gene3D" id="1.10.287.470">
    <property type="entry name" value="Helix hairpin bin"/>
    <property type="match status" value="1"/>
</dbReference>
<dbReference type="Gene3D" id="2.40.50.100">
    <property type="match status" value="1"/>
</dbReference>
<dbReference type="InterPro" id="IPR058792">
    <property type="entry name" value="Beta-barrel_RND_2"/>
</dbReference>
<dbReference type="OrthoDB" id="9806939at2"/>
<dbReference type="EMBL" id="FQWZ01000004">
    <property type="protein sequence ID" value="SHG94667.1"/>
    <property type="molecule type" value="Genomic_DNA"/>
</dbReference>
<proteinExistence type="inferred from homology"/>
<organism evidence="7 8">
    <name type="scientific">Hydrocarboniphaga daqingensis</name>
    <dbReference type="NCBI Taxonomy" id="490188"/>
    <lineage>
        <taxon>Bacteria</taxon>
        <taxon>Pseudomonadati</taxon>
        <taxon>Pseudomonadota</taxon>
        <taxon>Gammaproteobacteria</taxon>
        <taxon>Nevskiales</taxon>
        <taxon>Nevskiaceae</taxon>
        <taxon>Hydrocarboniphaga</taxon>
    </lineage>
</organism>
<gene>
    <name evidence="7" type="ORF">SAMN04488068_1935</name>
</gene>
<evidence type="ECO:0000259" key="5">
    <source>
        <dbReference type="Pfam" id="PF25954"/>
    </source>
</evidence>
<evidence type="ECO:0000259" key="4">
    <source>
        <dbReference type="Pfam" id="PF25917"/>
    </source>
</evidence>
<dbReference type="InterPro" id="IPR058625">
    <property type="entry name" value="MdtA-like_BSH"/>
</dbReference>
<evidence type="ECO:0000256" key="3">
    <source>
        <dbReference type="ARBA" id="ARBA00022448"/>
    </source>
</evidence>
<feature type="domain" description="CusB-like beta-barrel" evidence="5">
    <location>
        <begin position="228"/>
        <end position="298"/>
    </location>
</feature>
<dbReference type="Proteomes" id="UP000199758">
    <property type="component" value="Unassembled WGS sequence"/>
</dbReference>
<dbReference type="NCBIfam" id="TIGR01730">
    <property type="entry name" value="RND_mfp"/>
    <property type="match status" value="1"/>
</dbReference>
<feature type="domain" description="Multidrug resistance protein MdtA-like barrel-sandwich hybrid" evidence="4">
    <location>
        <begin position="96"/>
        <end position="215"/>
    </location>
</feature>
<dbReference type="Pfam" id="PF25917">
    <property type="entry name" value="BSH_RND"/>
    <property type="match status" value="1"/>
</dbReference>
<dbReference type="GO" id="GO:0015562">
    <property type="term" value="F:efflux transmembrane transporter activity"/>
    <property type="evidence" value="ECO:0007669"/>
    <property type="project" value="TreeGrafter"/>
</dbReference>
<comment type="similarity">
    <text evidence="2">Belongs to the membrane fusion protein (MFP) (TC 8.A.1) family.</text>
</comment>
<evidence type="ECO:0000313" key="8">
    <source>
        <dbReference type="Proteomes" id="UP000199758"/>
    </source>
</evidence>
<sequence>MKSAVKTALWLAGSITVAGAVIVPKLLATQHEAKPTGGASTTAVIGVKGDAKPRPSSGEGRSATAVPLKVSTMRVVAAPLVETISATGTLIATEGVELQAETNGRVTAIHFREGARVRKGELLVKLNDAELQATLVRSRYQLALAETREKRLAPLIQQGLVRQEDYDIALSELNVQRAQIELTQAQIAGTEIRAPFDGVVGLRYVSEGSFVSVNTRVATLQQLDQLKIDFAVPEKYAQRIRVGGPLRFSVDGATAPFSGRIYAYDPRIDAGTRSLQIRAITDNRDGRLLPGTFASIELVLDQVDDALVVPAVAVIPGLNEKTVFVVGADHKAERRAVETGTRSSTTVQILSGLKPGELLITSGLQNLRPGQAVLTDDDAGTPRAAAIANVSGVGTR</sequence>
<name>A0A1M5NYX2_9GAMM</name>
<evidence type="ECO:0000259" key="6">
    <source>
        <dbReference type="Pfam" id="PF25967"/>
    </source>
</evidence>
<dbReference type="InterPro" id="IPR058627">
    <property type="entry name" value="MdtA-like_C"/>
</dbReference>
<dbReference type="Pfam" id="PF25954">
    <property type="entry name" value="Beta-barrel_RND_2"/>
    <property type="match status" value="1"/>
</dbReference>
<dbReference type="Gene3D" id="2.40.420.20">
    <property type="match status" value="1"/>
</dbReference>
<reference evidence="7 8" key="1">
    <citation type="submission" date="2016-11" db="EMBL/GenBank/DDBJ databases">
        <authorList>
            <person name="Jaros S."/>
            <person name="Januszkiewicz K."/>
            <person name="Wedrychowicz H."/>
        </authorList>
    </citation>
    <scope>NUCLEOTIDE SEQUENCE [LARGE SCALE GENOMIC DNA]</scope>
    <source>
        <strain evidence="7 8">CGMCC 1.7049</strain>
    </source>
</reference>
<accession>A0A1M5NYX2</accession>
<evidence type="ECO:0000256" key="1">
    <source>
        <dbReference type="ARBA" id="ARBA00004196"/>
    </source>
</evidence>
<dbReference type="Pfam" id="PF25967">
    <property type="entry name" value="RND-MFP_C"/>
    <property type="match status" value="1"/>
</dbReference>
<dbReference type="Gene3D" id="2.40.30.170">
    <property type="match status" value="1"/>
</dbReference>
<dbReference type="PANTHER" id="PTHR30469">
    <property type="entry name" value="MULTIDRUG RESISTANCE PROTEIN MDTA"/>
    <property type="match status" value="1"/>
</dbReference>